<dbReference type="RefSeq" id="YP_001994710.1">
    <property type="nucleotide sequence ID" value="NC_011021.1"/>
</dbReference>
<protein>
    <submittedName>
        <fullName evidence="1">Uncharacterized protein</fullName>
    </submittedName>
</protein>
<sequence>MKVTWPPGSLPVIAGLISRGIPADVTGDEVEHNLYCPECDDLNVSSSNISLVTVVGVYDLGKAEVCWGCSD</sequence>
<dbReference type="GeneID" id="6417613"/>
<dbReference type="EMBL" id="EU744249">
    <property type="protein sequence ID" value="ACE79906.1"/>
    <property type="molecule type" value="Genomic_DNA"/>
</dbReference>
<proteinExistence type="predicted"/>
<keyword evidence="2" id="KW-1185">Reference proteome</keyword>
<name>B3VGC9_9CAUD</name>
<evidence type="ECO:0000313" key="1">
    <source>
        <dbReference type="EMBL" id="ACE79906.1"/>
    </source>
</evidence>
<dbReference type="Proteomes" id="UP000001212">
    <property type="component" value="Segment"/>
</dbReference>
<evidence type="ECO:0000313" key="2">
    <source>
        <dbReference type="Proteomes" id="UP000001212"/>
    </source>
</evidence>
<accession>B3VGC9</accession>
<organism evidence="1 2">
    <name type="scientific">Mycobacterium phage Lockley</name>
    <dbReference type="NCBI Taxonomy" id="2914012"/>
    <lineage>
        <taxon>Viruses</taxon>
        <taxon>Duplodnaviria</taxon>
        <taxon>Heunggongvirae</taxon>
        <taxon>Uroviricota</taxon>
        <taxon>Caudoviricetes</taxon>
        <taxon>Fromanvirus</taxon>
        <taxon>Fromanvirus lockley</taxon>
    </lineage>
</organism>
<dbReference type="KEGG" id="vg:6417613"/>
<reference evidence="1 2" key="1">
    <citation type="submission" date="2008-05" db="EMBL/GenBank/DDBJ databases">
        <authorList>
            <person name="Myers M.S."/>
            <person name="Chambers R.A."/>
            <person name="Paluzzi D.E."/>
            <person name="Edgar R.H."/>
            <person name="Ko C."/>
            <person name="Jacobs-Sera D."/>
            <person name="Hendrix R.W."/>
            <person name="Hatfull G.F."/>
        </authorList>
    </citation>
    <scope>NUCLEOTIDE SEQUENCE [LARGE SCALE GENOMIC DNA]</scope>
</reference>
<gene>
    <name evidence="1" type="primary">69</name>
    <name evidence="1" type="ORF">Lockley_69</name>
</gene>